<feature type="compositionally biased region" description="Basic and acidic residues" evidence="1">
    <location>
        <begin position="146"/>
        <end position="158"/>
    </location>
</feature>
<organism evidence="4 5">
    <name type="scientific">Kribbella lupini</name>
    <dbReference type="NCBI Taxonomy" id="291602"/>
    <lineage>
        <taxon>Bacteria</taxon>
        <taxon>Bacillati</taxon>
        <taxon>Actinomycetota</taxon>
        <taxon>Actinomycetes</taxon>
        <taxon>Propionibacteriales</taxon>
        <taxon>Kribbellaceae</taxon>
        <taxon>Kribbella</taxon>
    </lineage>
</organism>
<keyword evidence="5" id="KW-1185">Reference proteome</keyword>
<feature type="region of interest" description="Disordered" evidence="1">
    <location>
        <begin position="353"/>
        <end position="374"/>
    </location>
</feature>
<dbReference type="InterPro" id="IPR050570">
    <property type="entry name" value="Cell_wall_metabolism_enzyme"/>
</dbReference>
<sequence>MEGKALPALSAVGLVLVLPLLIVLAMLLTSMGSIGQASACAPSTSSGKAFGWPTEEHEPSQGWDDGAEKHTGLDFDVAKGSKVMAAEDGEVIDTSGPWIKIKHQDDAVQTWYQFFDSKSVRVGDKVTRGQEIGKSGAGDESEPGESGEHLHFELRIRGGENGGGDLEPQDPTDELGEDSSESSGSCGCGGPLVGSNNQQKAFNFFTANGFSKEQAAGIVGNMIHESSVEPGRLQNTPSGQVTHAKDAVDSSLGWGIVQWTPAGKMIRPSLAATNGDEAKVESLEWQLEFLKKQLDGEPPLAEGEAGRQLKATRSVADAAVAFGRYFERFAGSDDLSNPRYAQRKTAAQQVYDHFSGSPGAAGGTDGETGGCGAGNGDIVQTAVSLAWPDRDESRGPNKEDARPSYQDAMPKYNGATTYYPYTDCGVFVATVMVMSGVDKDYFRRGTGSQRDYVKGSSKFETFDNFTEISQLQPGDILVNDGHTFIYTGPFKDPDGKTWTAMSASLETGSGAGRVPQPSQTVLQDSNGKYTVARIKK</sequence>
<dbReference type="Pfam" id="PF01551">
    <property type="entry name" value="Peptidase_M23"/>
    <property type="match status" value="1"/>
</dbReference>
<feature type="domain" description="M23ase beta-sheet core" evidence="2">
    <location>
        <begin position="69"/>
        <end position="158"/>
    </location>
</feature>
<accession>A0ABN2BJV8</accession>
<evidence type="ECO:0000313" key="4">
    <source>
        <dbReference type="EMBL" id="GAA1541477.1"/>
    </source>
</evidence>
<dbReference type="PANTHER" id="PTHR21666">
    <property type="entry name" value="PEPTIDASE-RELATED"/>
    <property type="match status" value="1"/>
</dbReference>
<dbReference type="InterPro" id="IPR011055">
    <property type="entry name" value="Dup_hybrid_motif"/>
</dbReference>
<evidence type="ECO:0000259" key="2">
    <source>
        <dbReference type="Pfam" id="PF01551"/>
    </source>
</evidence>
<dbReference type="SUPFAM" id="SSF51261">
    <property type="entry name" value="Duplicated hybrid motif"/>
    <property type="match status" value="1"/>
</dbReference>
<dbReference type="InterPro" id="IPR016047">
    <property type="entry name" value="M23ase_b-sheet_dom"/>
</dbReference>
<feature type="region of interest" description="Disordered" evidence="1">
    <location>
        <begin position="386"/>
        <end position="407"/>
    </location>
</feature>
<gene>
    <name evidence="4" type="ORF">GCM10009741_50610</name>
</gene>
<dbReference type="Proteomes" id="UP001500363">
    <property type="component" value="Unassembled WGS sequence"/>
</dbReference>
<feature type="compositionally biased region" description="Gly residues" evidence="1">
    <location>
        <begin position="359"/>
        <end position="374"/>
    </location>
</feature>
<feature type="region of interest" description="Disordered" evidence="1">
    <location>
        <begin position="45"/>
        <end position="71"/>
    </location>
</feature>
<dbReference type="Gene3D" id="2.70.70.10">
    <property type="entry name" value="Glucose Permease (Domain IIA)"/>
    <property type="match status" value="1"/>
</dbReference>
<reference evidence="4 5" key="1">
    <citation type="journal article" date="2019" name="Int. J. Syst. Evol. Microbiol.">
        <title>The Global Catalogue of Microorganisms (GCM) 10K type strain sequencing project: providing services to taxonomists for standard genome sequencing and annotation.</title>
        <authorList>
            <consortium name="The Broad Institute Genomics Platform"/>
            <consortium name="The Broad Institute Genome Sequencing Center for Infectious Disease"/>
            <person name="Wu L."/>
            <person name="Ma J."/>
        </authorList>
    </citation>
    <scope>NUCLEOTIDE SEQUENCE [LARGE SCALE GENOMIC DNA]</scope>
    <source>
        <strain evidence="4 5">JCM 14303</strain>
    </source>
</reference>
<dbReference type="PANTHER" id="PTHR21666:SF270">
    <property type="entry name" value="MUREIN HYDROLASE ACTIVATOR ENVC"/>
    <property type="match status" value="1"/>
</dbReference>
<proteinExistence type="predicted"/>
<dbReference type="Pfam" id="PF18013">
    <property type="entry name" value="Phage_lysozyme2"/>
    <property type="match status" value="1"/>
</dbReference>
<dbReference type="Gene3D" id="1.10.530.10">
    <property type="match status" value="1"/>
</dbReference>
<evidence type="ECO:0008006" key="6">
    <source>
        <dbReference type="Google" id="ProtNLM"/>
    </source>
</evidence>
<evidence type="ECO:0000259" key="3">
    <source>
        <dbReference type="Pfam" id="PF18013"/>
    </source>
</evidence>
<dbReference type="InterPro" id="IPR041219">
    <property type="entry name" value="Phage_lysozyme2"/>
</dbReference>
<feature type="compositionally biased region" description="Basic and acidic residues" evidence="1">
    <location>
        <begin position="388"/>
        <end position="402"/>
    </location>
</feature>
<dbReference type="EMBL" id="BAAANC010000002">
    <property type="protein sequence ID" value="GAA1541477.1"/>
    <property type="molecule type" value="Genomic_DNA"/>
</dbReference>
<evidence type="ECO:0000313" key="5">
    <source>
        <dbReference type="Proteomes" id="UP001500363"/>
    </source>
</evidence>
<dbReference type="CDD" id="cd12797">
    <property type="entry name" value="M23_peptidase"/>
    <property type="match status" value="1"/>
</dbReference>
<dbReference type="RefSeq" id="WP_344178201.1">
    <property type="nucleotide sequence ID" value="NZ_BAAANC010000002.1"/>
</dbReference>
<protein>
    <recommendedName>
        <fullName evidence="6">Peptidase M23-like protein</fullName>
    </recommendedName>
</protein>
<name>A0ABN2BJV8_9ACTN</name>
<feature type="domain" description="Phage tail lysozyme" evidence="3">
    <location>
        <begin position="196"/>
        <end position="354"/>
    </location>
</feature>
<feature type="compositionally biased region" description="Acidic residues" evidence="1">
    <location>
        <begin position="167"/>
        <end position="180"/>
    </location>
</feature>
<evidence type="ECO:0000256" key="1">
    <source>
        <dbReference type="SAM" id="MobiDB-lite"/>
    </source>
</evidence>
<feature type="region of interest" description="Disordered" evidence="1">
    <location>
        <begin position="126"/>
        <end position="191"/>
    </location>
</feature>
<comment type="caution">
    <text evidence="4">The sequence shown here is derived from an EMBL/GenBank/DDBJ whole genome shotgun (WGS) entry which is preliminary data.</text>
</comment>